<evidence type="ECO:0000256" key="2">
    <source>
        <dbReference type="ARBA" id="ARBA00007357"/>
    </source>
</evidence>
<comment type="similarity">
    <text evidence="2">Belongs to the peptidase M13 family.</text>
</comment>
<reference evidence="11 12" key="1">
    <citation type="journal article" date="2011" name="Int. J. Syst. Evol. Microbiol.">
        <title>Description of Undibacterium oligocarboniphilum sp. nov., isolated from purified water, and Undibacterium pigrum strain CCUG 49012 as the type strain of Undibacterium parvum sp. nov., and emended descriptions of the genus Undibacterium and the species Undibacterium pigrum.</title>
        <authorList>
            <person name="Eder W."/>
            <person name="Wanner G."/>
            <person name="Ludwig W."/>
            <person name="Busse H.J."/>
            <person name="Ziemke-Kageler F."/>
            <person name="Lang E."/>
        </authorList>
    </citation>
    <scope>NUCLEOTIDE SEQUENCE [LARGE SCALE GENOMIC DNA]</scope>
    <source>
        <strain evidence="11 12">DSM 23061</strain>
    </source>
</reference>
<dbReference type="Proteomes" id="UP000275663">
    <property type="component" value="Chromosome"/>
</dbReference>
<evidence type="ECO:0000256" key="5">
    <source>
        <dbReference type="ARBA" id="ARBA00022801"/>
    </source>
</evidence>
<dbReference type="Pfam" id="PF01431">
    <property type="entry name" value="Peptidase_M13"/>
    <property type="match status" value="1"/>
</dbReference>
<keyword evidence="12" id="KW-1185">Reference proteome</keyword>
<dbReference type="Pfam" id="PF05649">
    <property type="entry name" value="Peptidase_M13_N"/>
    <property type="match status" value="1"/>
</dbReference>
<organism evidence="11 12">
    <name type="scientific">Undibacterium parvum</name>
    <dbReference type="NCBI Taxonomy" id="401471"/>
    <lineage>
        <taxon>Bacteria</taxon>
        <taxon>Pseudomonadati</taxon>
        <taxon>Pseudomonadota</taxon>
        <taxon>Betaproteobacteria</taxon>
        <taxon>Burkholderiales</taxon>
        <taxon>Oxalobacteraceae</taxon>
        <taxon>Undibacterium</taxon>
    </lineage>
</organism>
<dbReference type="InterPro" id="IPR000718">
    <property type="entry name" value="Peptidase_M13"/>
</dbReference>
<proteinExistence type="inferred from homology"/>
<dbReference type="PROSITE" id="PS51885">
    <property type="entry name" value="NEPRILYSIN"/>
    <property type="match status" value="1"/>
</dbReference>
<evidence type="ECO:0000256" key="4">
    <source>
        <dbReference type="ARBA" id="ARBA00022723"/>
    </source>
</evidence>
<dbReference type="InterPro" id="IPR018497">
    <property type="entry name" value="Peptidase_M13_C"/>
</dbReference>
<gene>
    <name evidence="11" type="ORF">EJN92_02725</name>
</gene>
<evidence type="ECO:0000259" key="10">
    <source>
        <dbReference type="Pfam" id="PF05649"/>
    </source>
</evidence>
<dbReference type="PRINTS" id="PR00786">
    <property type="entry name" value="NEPRILYSIN"/>
</dbReference>
<protein>
    <submittedName>
        <fullName evidence="11">M13 family peptidase</fullName>
    </submittedName>
</protein>
<dbReference type="GO" id="GO:0005886">
    <property type="term" value="C:plasma membrane"/>
    <property type="evidence" value="ECO:0007669"/>
    <property type="project" value="TreeGrafter"/>
</dbReference>
<dbReference type="InterPro" id="IPR008753">
    <property type="entry name" value="Peptidase_M13_N"/>
</dbReference>
<dbReference type="GO" id="GO:0004222">
    <property type="term" value="F:metalloendopeptidase activity"/>
    <property type="evidence" value="ECO:0007669"/>
    <property type="project" value="InterPro"/>
</dbReference>
<feature type="chain" id="PRO_5018761590" evidence="8">
    <location>
        <begin position="25"/>
        <end position="699"/>
    </location>
</feature>
<keyword evidence="4" id="KW-0479">Metal-binding</keyword>
<dbReference type="CDD" id="cd08662">
    <property type="entry name" value="M13"/>
    <property type="match status" value="1"/>
</dbReference>
<dbReference type="KEGG" id="upv:EJN92_02725"/>
<keyword evidence="7" id="KW-0482">Metalloprotease</keyword>
<evidence type="ECO:0000256" key="6">
    <source>
        <dbReference type="ARBA" id="ARBA00022833"/>
    </source>
</evidence>
<feature type="domain" description="Peptidase M13 C-terminal" evidence="9">
    <location>
        <begin position="495"/>
        <end position="695"/>
    </location>
</feature>
<dbReference type="RefSeq" id="WP_126129732.1">
    <property type="nucleotide sequence ID" value="NZ_CP034464.1"/>
</dbReference>
<keyword evidence="5" id="KW-0378">Hydrolase</keyword>
<keyword evidence="6" id="KW-0862">Zinc</keyword>
<dbReference type="InterPro" id="IPR024079">
    <property type="entry name" value="MetalloPept_cat_dom_sf"/>
</dbReference>
<dbReference type="EMBL" id="CP034464">
    <property type="protein sequence ID" value="AZP14375.1"/>
    <property type="molecule type" value="Genomic_DNA"/>
</dbReference>
<evidence type="ECO:0000256" key="7">
    <source>
        <dbReference type="ARBA" id="ARBA00023049"/>
    </source>
</evidence>
<name>A0A3Q9BTZ3_9BURK</name>
<evidence type="ECO:0000313" key="12">
    <source>
        <dbReference type="Proteomes" id="UP000275663"/>
    </source>
</evidence>
<feature type="domain" description="Peptidase M13 N-terminal" evidence="10">
    <location>
        <begin position="60"/>
        <end position="443"/>
    </location>
</feature>
<keyword evidence="3" id="KW-0645">Protease</keyword>
<dbReference type="Gene3D" id="3.40.390.10">
    <property type="entry name" value="Collagenase (Catalytic Domain)"/>
    <property type="match status" value="1"/>
</dbReference>
<evidence type="ECO:0000256" key="1">
    <source>
        <dbReference type="ARBA" id="ARBA00001947"/>
    </source>
</evidence>
<dbReference type="GO" id="GO:0016485">
    <property type="term" value="P:protein processing"/>
    <property type="evidence" value="ECO:0007669"/>
    <property type="project" value="TreeGrafter"/>
</dbReference>
<evidence type="ECO:0000259" key="9">
    <source>
        <dbReference type="Pfam" id="PF01431"/>
    </source>
</evidence>
<evidence type="ECO:0000313" key="11">
    <source>
        <dbReference type="EMBL" id="AZP14375.1"/>
    </source>
</evidence>
<accession>A0A3Q9BTZ3</accession>
<comment type="cofactor">
    <cofactor evidence="1">
        <name>Zn(2+)</name>
        <dbReference type="ChEBI" id="CHEBI:29105"/>
    </cofactor>
</comment>
<dbReference type="AlphaFoldDB" id="A0A3Q9BTZ3"/>
<evidence type="ECO:0000256" key="3">
    <source>
        <dbReference type="ARBA" id="ARBA00022670"/>
    </source>
</evidence>
<dbReference type="InterPro" id="IPR042089">
    <property type="entry name" value="Peptidase_M13_dom_2"/>
</dbReference>
<dbReference type="PANTHER" id="PTHR11733">
    <property type="entry name" value="ZINC METALLOPROTEASE FAMILY M13 NEPRILYSIN-RELATED"/>
    <property type="match status" value="1"/>
</dbReference>
<dbReference type="Gene3D" id="1.10.1380.10">
    <property type="entry name" value="Neutral endopeptidase , domain2"/>
    <property type="match status" value="1"/>
</dbReference>
<feature type="signal peptide" evidence="8">
    <location>
        <begin position="1"/>
        <end position="24"/>
    </location>
</feature>
<dbReference type="OrthoDB" id="9775677at2"/>
<dbReference type="PANTHER" id="PTHR11733:SF167">
    <property type="entry name" value="FI17812P1-RELATED"/>
    <property type="match status" value="1"/>
</dbReference>
<keyword evidence="8" id="KW-0732">Signal</keyword>
<sequence>MQRSLISLAVAALFSATAVNLAIAETAPKTSNAKASDSKKIVTAPSSGLELQWLDKNVRPQDDFFQFMSGKWLATVEIPADRARFGSFDQLRDLSEQRSFDIIKNLAADSKLQAGTNQKKIADLYNSFMDETRAESLDIQPLQGEFARIDGFNNKAEMPALMAHLAKRGVALPLQAGINQDARDSSVYAVYLNQGGLGLPDRDYYLKQDDAKLKGFRAAYIKHIASMLSMAKVSSEDTAEKTALDIMALETAIAKIQWSKVENRNPVKTYNKTEIAKLTELLPNFDWNAYFASAGSKDKMSYVIVRQPDYLTGLAQIIADTPLATWQAYFKWQTLNAYAPFLSKRFVDQDFAFSSVTLRGIPTNQARWKRGVARIEEGMSEALGELYVEKHFPPEYKAKMQALVSNLMLAYQQSIQTLSWMGDDTKKEALAKLAKFTPKIGYPDQWRDYSKLEIAKDDLVGNIMRGRELEYQRQLAKLGKPVSRQEWGMSPQTVNAYYNSRQNEIVFPAAILQPPFFNAKADDAVNYGGIGAVIGHEISHGFDDSGSQSDGDGNLRDWWSKDDKANFGKLTSALVAQYSAYSPLPGYQLNGALTLGENIADNSGLAIAYKAYQISLGGKAAPVIDGYTGNQRLFMGWGQVWRGKAREAEAIRLIATDPHSPAMFRGNGPLTNLPEFYSAFGVKPGDKMYVAPEQRTTIW</sequence>
<evidence type="ECO:0000256" key="8">
    <source>
        <dbReference type="SAM" id="SignalP"/>
    </source>
</evidence>
<dbReference type="GO" id="GO:0046872">
    <property type="term" value="F:metal ion binding"/>
    <property type="evidence" value="ECO:0007669"/>
    <property type="project" value="UniProtKB-KW"/>
</dbReference>
<dbReference type="SUPFAM" id="SSF55486">
    <property type="entry name" value="Metalloproteases ('zincins'), catalytic domain"/>
    <property type="match status" value="1"/>
</dbReference>